<keyword evidence="2 8" id="KW-0813">Transport</keyword>
<dbReference type="InterPro" id="IPR012910">
    <property type="entry name" value="Plug_dom"/>
</dbReference>
<keyword evidence="3 8" id="KW-1134">Transmembrane beta strand</keyword>
<dbReference type="InterPro" id="IPR036942">
    <property type="entry name" value="Beta-barrel_TonB_sf"/>
</dbReference>
<dbReference type="Proteomes" id="UP000254771">
    <property type="component" value="Unassembled WGS sequence"/>
</dbReference>
<organism evidence="13 14">
    <name type="scientific">endosymbiont of Escarpia spicata</name>
    <dbReference type="NCBI Taxonomy" id="2200908"/>
    <lineage>
        <taxon>Bacteria</taxon>
        <taxon>Pseudomonadati</taxon>
        <taxon>Pseudomonadota</taxon>
        <taxon>Gammaproteobacteria</taxon>
        <taxon>sulfur-oxidizing symbionts</taxon>
    </lineage>
</organism>
<comment type="similarity">
    <text evidence="8 9">Belongs to the TonB-dependent receptor family.</text>
</comment>
<dbReference type="PANTHER" id="PTHR30069">
    <property type="entry name" value="TONB-DEPENDENT OUTER MEMBRANE RECEPTOR"/>
    <property type="match status" value="1"/>
</dbReference>
<dbReference type="PANTHER" id="PTHR30069:SF27">
    <property type="entry name" value="BLL4766 PROTEIN"/>
    <property type="match status" value="1"/>
</dbReference>
<dbReference type="InterPro" id="IPR039426">
    <property type="entry name" value="TonB-dep_rcpt-like"/>
</dbReference>
<feature type="domain" description="TonB-dependent receptor-like beta-barrel" evidence="11">
    <location>
        <begin position="239"/>
        <end position="687"/>
    </location>
</feature>
<keyword evidence="6 8" id="KW-0472">Membrane</keyword>
<evidence type="ECO:0000256" key="8">
    <source>
        <dbReference type="PROSITE-ProRule" id="PRU01360"/>
    </source>
</evidence>
<dbReference type="EMBL" id="QFXE01000005">
    <property type="protein sequence ID" value="RDH87736.1"/>
    <property type="molecule type" value="Genomic_DNA"/>
</dbReference>
<dbReference type="Gene3D" id="2.170.130.10">
    <property type="entry name" value="TonB-dependent receptor, plug domain"/>
    <property type="match status" value="1"/>
</dbReference>
<dbReference type="Pfam" id="PF00593">
    <property type="entry name" value="TonB_dep_Rec_b-barrel"/>
    <property type="match status" value="1"/>
</dbReference>
<evidence type="ECO:0000256" key="4">
    <source>
        <dbReference type="ARBA" id="ARBA00022692"/>
    </source>
</evidence>
<feature type="chain" id="PRO_5016910496" description="TonB-dependent receptor" evidence="10">
    <location>
        <begin position="31"/>
        <end position="735"/>
    </location>
</feature>
<name>A0A370DRN9_9GAMM</name>
<evidence type="ECO:0000256" key="1">
    <source>
        <dbReference type="ARBA" id="ARBA00004571"/>
    </source>
</evidence>
<keyword evidence="5 9" id="KW-0798">TonB box</keyword>
<dbReference type="InterPro" id="IPR037066">
    <property type="entry name" value="Plug_dom_sf"/>
</dbReference>
<gene>
    <name evidence="13" type="ORF">DIZ78_04090</name>
</gene>
<evidence type="ECO:0000256" key="2">
    <source>
        <dbReference type="ARBA" id="ARBA00022448"/>
    </source>
</evidence>
<evidence type="ECO:0008006" key="15">
    <source>
        <dbReference type="Google" id="ProtNLM"/>
    </source>
</evidence>
<feature type="domain" description="TonB-dependent receptor plug" evidence="12">
    <location>
        <begin position="58"/>
        <end position="167"/>
    </location>
</feature>
<keyword evidence="4 8" id="KW-0812">Transmembrane</keyword>
<evidence type="ECO:0000256" key="7">
    <source>
        <dbReference type="ARBA" id="ARBA00023237"/>
    </source>
</evidence>
<dbReference type="InterPro" id="IPR000531">
    <property type="entry name" value="Beta-barrel_TonB"/>
</dbReference>
<proteinExistence type="inferred from homology"/>
<dbReference type="Gene3D" id="2.40.170.20">
    <property type="entry name" value="TonB-dependent receptor, beta-barrel domain"/>
    <property type="match status" value="1"/>
</dbReference>
<evidence type="ECO:0000256" key="5">
    <source>
        <dbReference type="ARBA" id="ARBA00023077"/>
    </source>
</evidence>
<feature type="signal peptide" evidence="10">
    <location>
        <begin position="1"/>
        <end position="30"/>
    </location>
</feature>
<dbReference type="GO" id="GO:0044718">
    <property type="term" value="P:siderophore transmembrane transport"/>
    <property type="evidence" value="ECO:0007669"/>
    <property type="project" value="TreeGrafter"/>
</dbReference>
<accession>A0A370DRN9</accession>
<comment type="subcellular location">
    <subcellularLocation>
        <location evidence="1 8">Cell outer membrane</location>
        <topology evidence="1 8">Multi-pass membrane protein</topology>
    </subcellularLocation>
</comment>
<reference evidence="13 14" key="1">
    <citation type="journal article" date="2018" name="ISME J.">
        <title>Endosymbiont genomes yield clues of tubeworm success.</title>
        <authorList>
            <person name="Li Y."/>
            <person name="Liles M.R."/>
            <person name="Halanych K.M."/>
        </authorList>
    </citation>
    <scope>NUCLEOTIDE SEQUENCE [LARGE SCALE GENOMIC DNA]</scope>
    <source>
        <strain evidence="13">A1462</strain>
    </source>
</reference>
<dbReference type="AlphaFoldDB" id="A0A370DRN9"/>
<evidence type="ECO:0000313" key="13">
    <source>
        <dbReference type="EMBL" id="RDH87736.1"/>
    </source>
</evidence>
<evidence type="ECO:0000259" key="11">
    <source>
        <dbReference type="Pfam" id="PF00593"/>
    </source>
</evidence>
<protein>
    <recommendedName>
        <fullName evidence="15">TonB-dependent receptor</fullName>
    </recommendedName>
</protein>
<keyword evidence="10" id="KW-0732">Signal</keyword>
<dbReference type="GO" id="GO:0015344">
    <property type="term" value="F:siderophore uptake transmembrane transporter activity"/>
    <property type="evidence" value="ECO:0007669"/>
    <property type="project" value="TreeGrafter"/>
</dbReference>
<evidence type="ECO:0000256" key="9">
    <source>
        <dbReference type="RuleBase" id="RU003357"/>
    </source>
</evidence>
<evidence type="ECO:0000256" key="3">
    <source>
        <dbReference type="ARBA" id="ARBA00022452"/>
    </source>
</evidence>
<dbReference type="Pfam" id="PF07715">
    <property type="entry name" value="Plug"/>
    <property type="match status" value="1"/>
</dbReference>
<evidence type="ECO:0000256" key="6">
    <source>
        <dbReference type="ARBA" id="ARBA00023136"/>
    </source>
</evidence>
<keyword evidence="7 8" id="KW-0998">Cell outer membrane</keyword>
<evidence type="ECO:0000259" key="12">
    <source>
        <dbReference type="Pfam" id="PF07715"/>
    </source>
</evidence>
<dbReference type="SUPFAM" id="SSF56935">
    <property type="entry name" value="Porins"/>
    <property type="match status" value="1"/>
</dbReference>
<keyword evidence="14" id="KW-1185">Reference proteome</keyword>
<comment type="caution">
    <text evidence="13">The sequence shown here is derived from an EMBL/GenBank/DDBJ whole genome shotgun (WGS) entry which is preliminary data.</text>
</comment>
<sequence length="735" mass="83176">MQLQRYPLRYRRLLSSLVMLPAIYFQIGNAAESDPISEDYFFEELPVVLSATRLSQSLADTPTAMTIIDKEMIRASGSRNIPDLLRLVPGFAVGFYSGSRATATYHGMADQYARDMQVLIDGRSVYDPAFGGVAWADMPIEVDEIARIEVIRGPNAAAYGSNSFSGVVNIITDHPADRPGAMLKTIIGEGNARKIYGRYADSIGDFAYRISANYDEYDGFEEREDSADTRWFNFHGEQTLDNDDTLEFRVGFSRGNYGEGWSDIFQQTRVLNNRYNFQQIAWTHQQSPSNEFRLQFYHNYQQIEDSYRSPILSDAIKGLDDLQGFPEPIRPDIFALGLSGGNYNFQMFLDELKLTDSPLTLSWLGFESDRYDLEFQQTLQTSDNLRLVWGAGARQDRGKSVWIFHQHDAITRDQLRLFANAEWHISPAWVVNAGGMVERFEDKDPFFSPRLAINHHMDQNNTIRASASRAYRMPTLLEDHINLVVFLDEPLNDVNTWVLATGNLDPQSIDSFELGYLGSFPEAGLTLDLKLFHEKIDNVINEFRNFDIPDPDRGLTDPIALATLNNFNDLVQEGADTYINSGEATINGLEVNLDFRPTPRDLIFLGYGYANTYGQEAFLILDGTVQSRSDISNNAASHTFSILGSHRFDSGIQISSAYYYVGEMIWGGEGDLIPTFRRWDVRLGKEFTLPGMDGEIALIGQNFNGGHVDFFNAPSRDLVNQWETRFFLQASLGFR</sequence>
<dbReference type="PROSITE" id="PS52016">
    <property type="entry name" value="TONB_DEPENDENT_REC_3"/>
    <property type="match status" value="1"/>
</dbReference>
<evidence type="ECO:0000256" key="10">
    <source>
        <dbReference type="SAM" id="SignalP"/>
    </source>
</evidence>
<dbReference type="GO" id="GO:0009279">
    <property type="term" value="C:cell outer membrane"/>
    <property type="evidence" value="ECO:0007669"/>
    <property type="project" value="UniProtKB-SubCell"/>
</dbReference>
<evidence type="ECO:0000313" key="14">
    <source>
        <dbReference type="Proteomes" id="UP000254771"/>
    </source>
</evidence>